<keyword evidence="1" id="KW-1133">Transmembrane helix</keyword>
<gene>
    <name evidence="2" type="ORF">DVH24_022422</name>
</gene>
<dbReference type="Proteomes" id="UP000290289">
    <property type="component" value="Chromosome 1"/>
</dbReference>
<keyword evidence="1" id="KW-0812">Transmembrane</keyword>
<dbReference type="AlphaFoldDB" id="A0A498KKM5"/>
<organism evidence="2 3">
    <name type="scientific">Malus domestica</name>
    <name type="common">Apple</name>
    <name type="synonym">Pyrus malus</name>
    <dbReference type="NCBI Taxonomy" id="3750"/>
    <lineage>
        <taxon>Eukaryota</taxon>
        <taxon>Viridiplantae</taxon>
        <taxon>Streptophyta</taxon>
        <taxon>Embryophyta</taxon>
        <taxon>Tracheophyta</taxon>
        <taxon>Spermatophyta</taxon>
        <taxon>Magnoliopsida</taxon>
        <taxon>eudicotyledons</taxon>
        <taxon>Gunneridae</taxon>
        <taxon>Pentapetalae</taxon>
        <taxon>rosids</taxon>
        <taxon>fabids</taxon>
        <taxon>Rosales</taxon>
        <taxon>Rosaceae</taxon>
        <taxon>Amygdaloideae</taxon>
        <taxon>Maleae</taxon>
        <taxon>Malus</taxon>
    </lineage>
</organism>
<evidence type="ECO:0000313" key="3">
    <source>
        <dbReference type="Proteomes" id="UP000290289"/>
    </source>
</evidence>
<protein>
    <submittedName>
        <fullName evidence="2">Uncharacterized protein</fullName>
    </submittedName>
</protein>
<accession>A0A498KKM5</accession>
<feature type="transmembrane region" description="Helical" evidence="1">
    <location>
        <begin position="29"/>
        <end position="47"/>
    </location>
</feature>
<sequence>MYTCHHSFPNPATTIHFIISWSHRVVDRLSHWELVLLIVTNYLFFFIREKNGEKEREKDRRV</sequence>
<keyword evidence="3" id="KW-1185">Reference proteome</keyword>
<keyword evidence="1" id="KW-0472">Membrane</keyword>
<evidence type="ECO:0000256" key="1">
    <source>
        <dbReference type="SAM" id="Phobius"/>
    </source>
</evidence>
<proteinExistence type="predicted"/>
<dbReference type="EMBL" id="RDQH01000327">
    <property type="protein sequence ID" value="RXI08278.1"/>
    <property type="molecule type" value="Genomic_DNA"/>
</dbReference>
<reference evidence="2 3" key="1">
    <citation type="submission" date="2018-10" db="EMBL/GenBank/DDBJ databases">
        <title>A high-quality apple genome assembly.</title>
        <authorList>
            <person name="Hu J."/>
        </authorList>
    </citation>
    <scope>NUCLEOTIDE SEQUENCE [LARGE SCALE GENOMIC DNA]</scope>
    <source>
        <strain evidence="3">cv. HFTH1</strain>
        <tissue evidence="2">Young leaf</tissue>
    </source>
</reference>
<comment type="caution">
    <text evidence="2">The sequence shown here is derived from an EMBL/GenBank/DDBJ whole genome shotgun (WGS) entry which is preliminary data.</text>
</comment>
<name>A0A498KKM5_MALDO</name>
<evidence type="ECO:0000313" key="2">
    <source>
        <dbReference type="EMBL" id="RXI08278.1"/>
    </source>
</evidence>